<sequence>MATGAPIPAADTSAILPGAYVNPSPPLPPSPPPRAPVSRSAYYYDRPHTVVAINPAVRSEYIPYINIGMEFNMDLSIFNYDLAQKVAQVVLGSIPASSNFDAIIYTEEGFTPQAQTVRITVKFYDGDMGQINALYDAAPSLGQLTFPTVLGPLNYRPKAYTGTSLNPFVNAPYSPSPPPLVNISGSPSPPPSPPAGRNFFGLYGYGGYGRYGSYGTRSPPSPILPPRSPPPPQYVVAGPPVVRQAFSFERSKANLTSPSTAQTIPVVNLRMEFNMNLSLFTYDLAQQVARVILANVSATSNMDATIYTEAGDTNPGSSQFICITAKFYDGDGYQQYQLYSVGAMLGKLSFPAVLGPLLPPLPTPPYRPPVYVGLSLNPFAGASSPPPPSTPSPTNIPVFFPGLSYVYRKPESAKPVNPPSLAMYIPVVNIRMEFNLDLSNLTFQLAQQTLDVILQDIPTTSDYEATLYTEQGSTATSRFIYVTAKFFDGDTSQVNSLLRNAPYLGQAKFLQLPATLGQILSTPVTYSGLTYNPFYVQAGPLSTAPPTPSQRPRGNGGYGGYGHRSIGPAPAMAPAMGAPAPSIHGIFAGMYVGVPPALGPAASLSIAPIGAPLRLGSDPAVLASFVCISQSSMWWLGARSAEPNLIILGAPGPVYSAPSAYQSTRAKSADAVNASTTSALLPVVTIPFSFLDLTLQTFTPDLEQALVDSVQSSLSRAANVNISLANIVSGSVNLVVETVFLDANEQAAAQLLNNAKLLASGESSGLSLPASLGRLGAAPAASLSSIANPSYTVSIILPLFGPAAAPVQAPIVAPSLAPDASSQAAPPVQPPSPLPILPGPPSPPPPPPSPFAAPAPAPTVASRSPPPPPRLTRAPRSPPPPPSPRPAPIAYVPGEPLSPPPSPPPPPPTPVIGFQSSRAPAPDAAPVVTAESIPVVTLSYALPDLTLDSFTPDLKQDLVDAIIDALPASSNVDVYLTNIQSGSVTFDTVISFLDGNADTAQALSDSVAASATAPGPTQPKPATVSFEISLSSYTVDSFTDAVKTAFKATLIEYLRLSTNQVTVDLQDIRPGSIIFNTVVTFLNGDITAAATLLATIQQASQESIPCWSQHDTPQH</sequence>
<dbReference type="AlphaFoldDB" id="A0AAW1QIV0"/>
<reference evidence="2 3" key="1">
    <citation type="journal article" date="2024" name="Nat. Commun.">
        <title>Phylogenomics reveals the evolutionary origins of lichenization in chlorophyte algae.</title>
        <authorList>
            <person name="Puginier C."/>
            <person name="Libourel C."/>
            <person name="Otte J."/>
            <person name="Skaloud P."/>
            <person name="Haon M."/>
            <person name="Grisel S."/>
            <person name="Petersen M."/>
            <person name="Berrin J.G."/>
            <person name="Delaux P.M."/>
            <person name="Dal Grande F."/>
            <person name="Keller J."/>
        </authorList>
    </citation>
    <scope>NUCLEOTIDE SEQUENCE [LARGE SCALE GENOMIC DNA]</scope>
    <source>
        <strain evidence="2 3">SAG 2145</strain>
    </source>
</reference>
<evidence type="ECO:0000256" key="1">
    <source>
        <dbReference type="SAM" id="MobiDB-lite"/>
    </source>
</evidence>
<name>A0AAW1QIV0_9CHLO</name>
<dbReference type="EMBL" id="JALJOS010000038">
    <property type="protein sequence ID" value="KAK9821358.1"/>
    <property type="molecule type" value="Genomic_DNA"/>
</dbReference>
<evidence type="ECO:0000313" key="2">
    <source>
        <dbReference type="EMBL" id="KAK9821358.1"/>
    </source>
</evidence>
<dbReference type="PANTHER" id="PTHR24216:SF65">
    <property type="entry name" value="PAXILLIN-LIKE PROTEIN 1"/>
    <property type="match status" value="1"/>
</dbReference>
<dbReference type="PANTHER" id="PTHR24216">
    <property type="entry name" value="PAXILLIN-RELATED"/>
    <property type="match status" value="1"/>
</dbReference>
<keyword evidence="3" id="KW-1185">Reference proteome</keyword>
<evidence type="ECO:0000313" key="3">
    <source>
        <dbReference type="Proteomes" id="UP001438707"/>
    </source>
</evidence>
<feature type="compositionally biased region" description="Pro residues" evidence="1">
    <location>
        <begin position="896"/>
        <end position="910"/>
    </location>
</feature>
<organism evidence="2 3">
    <name type="scientific">Apatococcus lobatus</name>
    <dbReference type="NCBI Taxonomy" id="904363"/>
    <lineage>
        <taxon>Eukaryota</taxon>
        <taxon>Viridiplantae</taxon>
        <taxon>Chlorophyta</taxon>
        <taxon>core chlorophytes</taxon>
        <taxon>Trebouxiophyceae</taxon>
        <taxon>Chlorellales</taxon>
        <taxon>Chlorellaceae</taxon>
        <taxon>Apatococcus</taxon>
    </lineage>
</organism>
<feature type="compositionally biased region" description="Pro residues" evidence="1">
    <location>
        <begin position="827"/>
        <end position="857"/>
    </location>
</feature>
<proteinExistence type="predicted"/>
<feature type="compositionally biased region" description="Low complexity" evidence="1">
    <location>
        <begin position="817"/>
        <end position="826"/>
    </location>
</feature>
<comment type="caution">
    <text evidence="2">The sequence shown here is derived from an EMBL/GenBank/DDBJ whole genome shotgun (WGS) entry which is preliminary data.</text>
</comment>
<protein>
    <submittedName>
        <fullName evidence="2">Uncharacterized protein</fullName>
    </submittedName>
</protein>
<feature type="region of interest" description="Disordered" evidence="1">
    <location>
        <begin position="817"/>
        <end position="925"/>
    </location>
</feature>
<gene>
    <name evidence="2" type="ORF">WJX74_002888</name>
</gene>
<accession>A0AAW1QIV0</accession>
<dbReference type="Proteomes" id="UP001438707">
    <property type="component" value="Unassembled WGS sequence"/>
</dbReference>
<feature type="compositionally biased region" description="Pro residues" evidence="1">
    <location>
        <begin position="864"/>
        <end position="887"/>
    </location>
</feature>